<organism evidence="8 9">
    <name type="scientific">Phyllobacterium endophyticum</name>
    <dbReference type="NCBI Taxonomy" id="1149773"/>
    <lineage>
        <taxon>Bacteria</taxon>
        <taxon>Pseudomonadati</taxon>
        <taxon>Pseudomonadota</taxon>
        <taxon>Alphaproteobacteria</taxon>
        <taxon>Hyphomicrobiales</taxon>
        <taxon>Phyllobacteriaceae</taxon>
        <taxon>Phyllobacterium</taxon>
    </lineage>
</organism>
<name>A0A2P7ALC4_9HYPH</name>
<dbReference type="PANTHER" id="PTHR32322:SF2">
    <property type="entry name" value="EAMA DOMAIN-CONTAINING PROTEIN"/>
    <property type="match status" value="1"/>
</dbReference>
<dbReference type="GO" id="GO:0016020">
    <property type="term" value="C:membrane"/>
    <property type="evidence" value="ECO:0007669"/>
    <property type="project" value="UniProtKB-SubCell"/>
</dbReference>
<feature type="transmembrane region" description="Helical" evidence="6">
    <location>
        <begin position="88"/>
        <end position="109"/>
    </location>
</feature>
<feature type="transmembrane region" description="Helical" evidence="6">
    <location>
        <begin position="24"/>
        <end position="47"/>
    </location>
</feature>
<dbReference type="InterPro" id="IPR050638">
    <property type="entry name" value="AA-Vitamin_Transporters"/>
</dbReference>
<keyword evidence="3 6" id="KW-0812">Transmembrane</keyword>
<evidence type="ECO:0000256" key="4">
    <source>
        <dbReference type="ARBA" id="ARBA00022989"/>
    </source>
</evidence>
<dbReference type="SUPFAM" id="SSF103481">
    <property type="entry name" value="Multidrug resistance efflux transporter EmrE"/>
    <property type="match status" value="2"/>
</dbReference>
<dbReference type="InterPro" id="IPR037185">
    <property type="entry name" value="EmrE-like"/>
</dbReference>
<gene>
    <name evidence="8" type="ORF">CU100_23185</name>
</gene>
<feature type="transmembrane region" description="Helical" evidence="6">
    <location>
        <begin position="268"/>
        <end position="287"/>
    </location>
</feature>
<evidence type="ECO:0000313" key="9">
    <source>
        <dbReference type="Proteomes" id="UP000241158"/>
    </source>
</evidence>
<evidence type="ECO:0000313" key="8">
    <source>
        <dbReference type="EMBL" id="PSH55014.1"/>
    </source>
</evidence>
<dbReference type="Proteomes" id="UP000241158">
    <property type="component" value="Unassembled WGS sequence"/>
</dbReference>
<evidence type="ECO:0000256" key="2">
    <source>
        <dbReference type="ARBA" id="ARBA00007362"/>
    </source>
</evidence>
<dbReference type="InterPro" id="IPR000620">
    <property type="entry name" value="EamA_dom"/>
</dbReference>
<keyword evidence="9" id="KW-1185">Reference proteome</keyword>
<feature type="domain" description="EamA" evidence="7">
    <location>
        <begin position="31"/>
        <end position="159"/>
    </location>
</feature>
<dbReference type="Pfam" id="PF00892">
    <property type="entry name" value="EamA"/>
    <property type="match status" value="2"/>
</dbReference>
<reference evidence="9" key="1">
    <citation type="submission" date="2017-11" db="EMBL/GenBank/DDBJ databases">
        <authorList>
            <person name="Kuznetsova I."/>
            <person name="Sazanova A."/>
            <person name="Chirak E."/>
            <person name="Safronova V."/>
            <person name="Willems A."/>
        </authorList>
    </citation>
    <scope>NUCLEOTIDE SEQUENCE [LARGE SCALE GENOMIC DNA]</scope>
    <source>
        <strain evidence="9">PEPV15</strain>
    </source>
</reference>
<evidence type="ECO:0000256" key="1">
    <source>
        <dbReference type="ARBA" id="ARBA00004141"/>
    </source>
</evidence>
<evidence type="ECO:0000259" key="7">
    <source>
        <dbReference type="Pfam" id="PF00892"/>
    </source>
</evidence>
<dbReference type="PANTHER" id="PTHR32322">
    <property type="entry name" value="INNER MEMBRANE TRANSPORTER"/>
    <property type="match status" value="1"/>
</dbReference>
<feature type="transmembrane region" description="Helical" evidence="6">
    <location>
        <begin position="143"/>
        <end position="163"/>
    </location>
</feature>
<keyword evidence="5 6" id="KW-0472">Membrane</keyword>
<feature type="transmembrane region" description="Helical" evidence="6">
    <location>
        <begin position="293"/>
        <end position="312"/>
    </location>
</feature>
<evidence type="ECO:0000256" key="5">
    <source>
        <dbReference type="ARBA" id="ARBA00023136"/>
    </source>
</evidence>
<comment type="subcellular location">
    <subcellularLocation>
        <location evidence="1">Membrane</location>
        <topology evidence="1">Multi-pass membrane protein</topology>
    </subcellularLocation>
</comment>
<comment type="similarity">
    <text evidence="2">Belongs to the EamA transporter family.</text>
</comment>
<evidence type="ECO:0000256" key="6">
    <source>
        <dbReference type="SAM" id="Phobius"/>
    </source>
</evidence>
<feature type="domain" description="EamA" evidence="7">
    <location>
        <begin position="174"/>
        <end position="310"/>
    </location>
</feature>
<feature type="transmembrane region" description="Helical" evidence="6">
    <location>
        <begin position="175"/>
        <end position="193"/>
    </location>
</feature>
<feature type="transmembrane region" description="Helical" evidence="6">
    <location>
        <begin position="53"/>
        <end position="76"/>
    </location>
</feature>
<dbReference type="RefSeq" id="WP_106719016.1">
    <property type="nucleotide sequence ID" value="NZ_JACHXT010000002.1"/>
</dbReference>
<dbReference type="EMBL" id="PGGN01000006">
    <property type="protein sequence ID" value="PSH55014.1"/>
    <property type="molecule type" value="Genomic_DNA"/>
</dbReference>
<proteinExistence type="inferred from homology"/>
<sequence length="326" mass="34643">MAMNVWAIHNGAAGTDGVGGKSVAVAYSVGVFCWLLSAGVYIAAKWVVPEMPPWALCFWRVLIAWAILLPIVHGHFNAMAGLVRARFLELLLVGGIGLAICQGLVFVGLKYADATTAGIIMALIPIVTMILARFILGEPMGVWQVIGSIIAFVGIVVIIVKGSPAALLRLDINPGELWIVAGAFCFGLYAVLLRRAKFDLKRLPLLVVLLGAAALTALPFYLWELASEDRFALDASGLIALAYVAVPGGALMYYLFNWSIEALGAARAGVLLYLQTIFTAVLAYLILGERLQSYHLEGAAIIVVGLLLVILLKPSSKPAAKTISGG</sequence>
<dbReference type="AlphaFoldDB" id="A0A2P7ALC4"/>
<evidence type="ECO:0000256" key="3">
    <source>
        <dbReference type="ARBA" id="ARBA00022692"/>
    </source>
</evidence>
<protein>
    <submittedName>
        <fullName evidence="8">EamA family transporter</fullName>
    </submittedName>
</protein>
<feature type="transmembrane region" description="Helical" evidence="6">
    <location>
        <begin position="115"/>
        <end position="136"/>
    </location>
</feature>
<feature type="transmembrane region" description="Helical" evidence="6">
    <location>
        <begin position="205"/>
        <end position="223"/>
    </location>
</feature>
<keyword evidence="4 6" id="KW-1133">Transmembrane helix</keyword>
<accession>A0A2P7ALC4</accession>
<feature type="transmembrane region" description="Helical" evidence="6">
    <location>
        <begin position="235"/>
        <end position="256"/>
    </location>
</feature>
<comment type="caution">
    <text evidence="8">The sequence shown here is derived from an EMBL/GenBank/DDBJ whole genome shotgun (WGS) entry which is preliminary data.</text>
</comment>
<dbReference type="OrthoDB" id="8401922at2"/>